<dbReference type="PANTHER" id="PTHR45845">
    <property type="entry name" value="RHO GUANINE NUCLEOTIDE EXCHANGE FACTOR-RELATED"/>
    <property type="match status" value="1"/>
</dbReference>
<evidence type="ECO:0008006" key="5">
    <source>
        <dbReference type="Google" id="ProtNLM"/>
    </source>
</evidence>
<proteinExistence type="predicted"/>
<protein>
    <recommendedName>
        <fullName evidence="5">Rho guanine nucleotide exchange factor 40</fullName>
    </recommendedName>
</protein>
<sequence length="409" mass="46381">MEPMQEQGGKAVEDCVQSALSSLYPPFEVTAPPLLSQVFSVLEGTYHHDSLRYLVDFFVPAKHLLQRLQQEACSQYIGFLFLHEGWPLCLHEKVVVHLSTLDWKNLQPGDFYLQVVPFSARTPRLAVKCLSTGGRTVQEILVPESDHSHIFTPEWLNGLNKERTGARLERCLLITDTGLIRATWEEIVYPQFIHKPGSIVGSLVTSTDPTLLKVPAGQNEEFDHHNSEIPTQPTEGKHLHNDSNLKNELEGEYVELLEIDVKECYLNPGEADSKRRYLEVHGISKTKTVPLCKSQNKGKSKRHRAWLHPKTGGTVKPLLPCSMTQVESPESSEQFLNMGDHEIKELGPEVMTDLRGLVIEPEVGGHKTCLKICSRMHLIMFFKGEMYRNVLMSGFINLIFFAIHIFLFF</sequence>
<reference evidence="3" key="2">
    <citation type="submission" date="2025-08" db="UniProtKB">
        <authorList>
            <consortium name="Ensembl"/>
        </authorList>
    </citation>
    <scope>IDENTIFICATION</scope>
</reference>
<feature type="region of interest" description="Disordered" evidence="1">
    <location>
        <begin position="221"/>
        <end position="242"/>
    </location>
</feature>
<keyword evidence="2" id="KW-0812">Transmembrane</keyword>
<keyword evidence="4" id="KW-1185">Reference proteome</keyword>
<dbReference type="GeneTree" id="ENSGT00940000166741"/>
<dbReference type="Proteomes" id="UP000694620">
    <property type="component" value="Chromosome 2"/>
</dbReference>
<evidence type="ECO:0000256" key="2">
    <source>
        <dbReference type="SAM" id="Phobius"/>
    </source>
</evidence>
<organism evidence="3 4">
    <name type="scientific">Erpetoichthys calabaricus</name>
    <name type="common">Rope fish</name>
    <name type="synonym">Calamoichthys calabaricus</name>
    <dbReference type="NCBI Taxonomy" id="27687"/>
    <lineage>
        <taxon>Eukaryota</taxon>
        <taxon>Metazoa</taxon>
        <taxon>Chordata</taxon>
        <taxon>Craniata</taxon>
        <taxon>Vertebrata</taxon>
        <taxon>Euteleostomi</taxon>
        <taxon>Actinopterygii</taxon>
        <taxon>Polypteriformes</taxon>
        <taxon>Polypteridae</taxon>
        <taxon>Erpetoichthys</taxon>
    </lineage>
</organism>
<keyword evidence="2" id="KW-0472">Membrane</keyword>
<dbReference type="Ensembl" id="ENSECRT00000004702.1">
    <property type="protein sequence ID" value="ENSECRP00000004622.1"/>
    <property type="gene ID" value="ENSECRG00000003143.1"/>
</dbReference>
<reference evidence="3" key="3">
    <citation type="submission" date="2025-09" db="UniProtKB">
        <authorList>
            <consortium name="Ensembl"/>
        </authorList>
    </citation>
    <scope>IDENTIFICATION</scope>
</reference>
<evidence type="ECO:0000313" key="3">
    <source>
        <dbReference type="Ensembl" id="ENSECRP00000004622.1"/>
    </source>
</evidence>
<evidence type="ECO:0000256" key="1">
    <source>
        <dbReference type="SAM" id="MobiDB-lite"/>
    </source>
</evidence>
<dbReference type="PANTHER" id="PTHR45845:SF5">
    <property type="entry name" value="RHO GUANINE NUCLEOTIDE EXCHANGE FACTOR 40"/>
    <property type="match status" value="1"/>
</dbReference>
<name>A0A8C4RMD3_ERPCA</name>
<reference evidence="3" key="1">
    <citation type="submission" date="2021-06" db="EMBL/GenBank/DDBJ databases">
        <authorList>
            <consortium name="Wellcome Sanger Institute Data Sharing"/>
        </authorList>
    </citation>
    <scope>NUCLEOTIDE SEQUENCE [LARGE SCALE GENOMIC DNA]</scope>
</reference>
<evidence type="ECO:0000313" key="4">
    <source>
        <dbReference type="Proteomes" id="UP000694620"/>
    </source>
</evidence>
<feature type="transmembrane region" description="Helical" evidence="2">
    <location>
        <begin position="390"/>
        <end position="408"/>
    </location>
</feature>
<dbReference type="InterPro" id="IPR052231">
    <property type="entry name" value="Rho_GEF_signaling-related"/>
</dbReference>
<accession>A0A8C4RMD3</accession>
<dbReference type="AlphaFoldDB" id="A0A8C4RMD3"/>
<keyword evidence="2" id="KW-1133">Transmembrane helix</keyword>